<gene>
    <name evidence="6" type="ORF">CWE15_09995</name>
</gene>
<keyword evidence="7" id="KW-1185">Reference proteome</keyword>
<evidence type="ECO:0000313" key="7">
    <source>
        <dbReference type="Proteomes" id="UP000286976"/>
    </source>
</evidence>
<evidence type="ECO:0000256" key="1">
    <source>
        <dbReference type="ARBA" id="ARBA00004127"/>
    </source>
</evidence>
<accession>A0A432WZ76</accession>
<feature type="transmembrane region" description="Helical" evidence="5">
    <location>
        <begin position="95"/>
        <end position="122"/>
    </location>
</feature>
<comment type="caution">
    <text evidence="6">The sequence shown here is derived from an EMBL/GenBank/DDBJ whole genome shotgun (WGS) entry which is preliminary data.</text>
</comment>
<name>A0A432WZ76_9GAMM</name>
<keyword evidence="3 5" id="KW-1133">Transmembrane helix</keyword>
<dbReference type="GO" id="GO:0032259">
    <property type="term" value="P:methylation"/>
    <property type="evidence" value="ECO:0007669"/>
    <property type="project" value="UniProtKB-KW"/>
</dbReference>
<dbReference type="PANTHER" id="PTHR12714:SF24">
    <property type="entry name" value="SLR1182 PROTEIN"/>
    <property type="match status" value="1"/>
</dbReference>
<dbReference type="GO" id="GO:0012505">
    <property type="term" value="C:endomembrane system"/>
    <property type="evidence" value="ECO:0007669"/>
    <property type="project" value="UniProtKB-SubCell"/>
</dbReference>
<protein>
    <submittedName>
        <fullName evidence="6">Isoprenylcysteine carboxylmethyltransferase family protein</fullName>
    </submittedName>
</protein>
<keyword evidence="4 5" id="KW-0472">Membrane</keyword>
<dbReference type="GO" id="GO:0008168">
    <property type="term" value="F:methyltransferase activity"/>
    <property type="evidence" value="ECO:0007669"/>
    <property type="project" value="UniProtKB-KW"/>
</dbReference>
<dbReference type="InterPro" id="IPR007318">
    <property type="entry name" value="Phopholipid_MeTrfase"/>
</dbReference>
<evidence type="ECO:0000256" key="4">
    <source>
        <dbReference type="ARBA" id="ARBA00023136"/>
    </source>
</evidence>
<evidence type="ECO:0000256" key="5">
    <source>
        <dbReference type="SAM" id="Phobius"/>
    </source>
</evidence>
<dbReference type="PANTHER" id="PTHR12714">
    <property type="entry name" value="PROTEIN-S ISOPRENYLCYSTEINE O-METHYLTRANSFERASE"/>
    <property type="match status" value="1"/>
</dbReference>
<sequence length="153" mass="16861">MKALELKVPPLVLVVLTAVFMWAVASPAPTSTALHGAALYLSVGLLLAGVICAALGVIAFRQADTTVDPRVPEQSAHLVTSGIYQVSRNPMYLGFLLMLCAWAVLLSSLLSAAFLVVFVLYMNRFQIIPEERFMQKKFGAVYAQYKTQVRRWL</sequence>
<dbReference type="Proteomes" id="UP000286976">
    <property type="component" value="Unassembled WGS sequence"/>
</dbReference>
<dbReference type="Pfam" id="PF04191">
    <property type="entry name" value="PEMT"/>
    <property type="match status" value="1"/>
</dbReference>
<reference evidence="6 7" key="1">
    <citation type="journal article" date="2011" name="Front. Microbiol.">
        <title>Genomic signatures of strain selection and enhancement in Bacillus atrophaeus var. globigii, a historical biowarfare simulant.</title>
        <authorList>
            <person name="Gibbons H.S."/>
            <person name="Broomall S.M."/>
            <person name="McNew L.A."/>
            <person name="Daligault H."/>
            <person name="Chapman C."/>
            <person name="Bruce D."/>
            <person name="Karavis M."/>
            <person name="Krepps M."/>
            <person name="McGregor P.A."/>
            <person name="Hong C."/>
            <person name="Park K.H."/>
            <person name="Akmal A."/>
            <person name="Feldman A."/>
            <person name="Lin J.S."/>
            <person name="Chang W.E."/>
            <person name="Higgs B.W."/>
            <person name="Demirev P."/>
            <person name="Lindquist J."/>
            <person name="Liem A."/>
            <person name="Fochler E."/>
            <person name="Read T.D."/>
            <person name="Tapia R."/>
            <person name="Johnson S."/>
            <person name="Bishop-Lilly K.A."/>
            <person name="Detter C."/>
            <person name="Han C."/>
            <person name="Sozhamannan S."/>
            <person name="Rosenzweig C.N."/>
            <person name="Skowronski E.W."/>
        </authorList>
    </citation>
    <scope>NUCLEOTIDE SEQUENCE [LARGE SCALE GENOMIC DNA]</scope>
    <source>
        <strain evidence="6 7">AIT1</strain>
    </source>
</reference>
<proteinExistence type="predicted"/>
<keyword evidence="6" id="KW-0808">Transferase</keyword>
<dbReference type="RefSeq" id="WP_126757940.1">
    <property type="nucleotide sequence ID" value="NZ_PIPQ01000007.1"/>
</dbReference>
<dbReference type="AlphaFoldDB" id="A0A432WZ76"/>
<keyword evidence="2 5" id="KW-0812">Transmembrane</keyword>
<feature type="transmembrane region" description="Helical" evidence="5">
    <location>
        <begin position="37"/>
        <end position="60"/>
    </location>
</feature>
<evidence type="ECO:0000256" key="3">
    <source>
        <dbReference type="ARBA" id="ARBA00022989"/>
    </source>
</evidence>
<evidence type="ECO:0000313" key="6">
    <source>
        <dbReference type="EMBL" id="RUO39062.1"/>
    </source>
</evidence>
<organism evidence="6 7">
    <name type="scientific">Aliidiomarina taiwanensis</name>
    <dbReference type="NCBI Taxonomy" id="946228"/>
    <lineage>
        <taxon>Bacteria</taxon>
        <taxon>Pseudomonadati</taxon>
        <taxon>Pseudomonadota</taxon>
        <taxon>Gammaproteobacteria</taxon>
        <taxon>Alteromonadales</taxon>
        <taxon>Idiomarinaceae</taxon>
        <taxon>Aliidiomarina</taxon>
    </lineage>
</organism>
<dbReference type="EMBL" id="PIPQ01000007">
    <property type="protein sequence ID" value="RUO39062.1"/>
    <property type="molecule type" value="Genomic_DNA"/>
</dbReference>
<evidence type="ECO:0000256" key="2">
    <source>
        <dbReference type="ARBA" id="ARBA00022692"/>
    </source>
</evidence>
<keyword evidence="6" id="KW-0489">Methyltransferase</keyword>
<comment type="subcellular location">
    <subcellularLocation>
        <location evidence="1">Endomembrane system</location>
        <topology evidence="1">Multi-pass membrane protein</topology>
    </subcellularLocation>
</comment>
<dbReference type="OrthoDB" id="9811969at2"/>
<dbReference type="Gene3D" id="1.20.120.1630">
    <property type="match status" value="1"/>
</dbReference>